<dbReference type="PIRSF" id="PIRSF000137">
    <property type="entry name" value="Alcohol_oxidase"/>
    <property type="match status" value="1"/>
</dbReference>
<evidence type="ECO:0000256" key="6">
    <source>
        <dbReference type="RuleBase" id="RU003968"/>
    </source>
</evidence>
<dbReference type="InterPro" id="IPR012132">
    <property type="entry name" value="GMC_OxRdtase"/>
</dbReference>
<evidence type="ECO:0000256" key="1">
    <source>
        <dbReference type="ARBA" id="ARBA00001974"/>
    </source>
</evidence>
<evidence type="ECO:0000313" key="10">
    <source>
        <dbReference type="Proteomes" id="UP000295722"/>
    </source>
</evidence>
<dbReference type="Gene3D" id="3.30.560.10">
    <property type="entry name" value="Glucose Oxidase, domain 3"/>
    <property type="match status" value="1"/>
</dbReference>
<feature type="domain" description="Glucose-methanol-choline oxidoreductase N-terminal" evidence="8">
    <location>
        <begin position="257"/>
        <end position="271"/>
    </location>
</feature>
<dbReference type="SUPFAM" id="SSF54373">
    <property type="entry name" value="FAD-linked reductases, C-terminal domain"/>
    <property type="match status" value="1"/>
</dbReference>
<keyword evidence="10" id="KW-1185">Reference proteome</keyword>
<evidence type="ECO:0000256" key="2">
    <source>
        <dbReference type="ARBA" id="ARBA00010790"/>
    </source>
</evidence>
<keyword evidence="3 6" id="KW-0285">Flavoprotein</keyword>
<protein>
    <submittedName>
        <fullName evidence="9">Alanine-phosphoribitol ligase</fullName>
    </submittedName>
</protein>
<dbReference type="EMBL" id="SMRP01000006">
    <property type="protein sequence ID" value="TDG23166.1"/>
    <property type="molecule type" value="Genomic_DNA"/>
</dbReference>
<dbReference type="RefSeq" id="WP_133195536.1">
    <property type="nucleotide sequence ID" value="NZ_JBHUCW010000009.1"/>
</dbReference>
<dbReference type="Gene3D" id="3.50.50.60">
    <property type="entry name" value="FAD/NAD(P)-binding domain"/>
    <property type="match status" value="1"/>
</dbReference>
<organism evidence="9 10">
    <name type="scientific">Paraburkholderia silviterrae</name>
    <dbReference type="NCBI Taxonomy" id="2528715"/>
    <lineage>
        <taxon>Bacteria</taxon>
        <taxon>Pseudomonadati</taxon>
        <taxon>Pseudomonadota</taxon>
        <taxon>Betaproteobacteria</taxon>
        <taxon>Burkholderiales</taxon>
        <taxon>Burkholderiaceae</taxon>
        <taxon>Paraburkholderia</taxon>
    </lineage>
</organism>
<accession>A0A4R5M964</accession>
<evidence type="ECO:0000256" key="4">
    <source>
        <dbReference type="ARBA" id="ARBA00022827"/>
    </source>
</evidence>
<evidence type="ECO:0000256" key="3">
    <source>
        <dbReference type="ARBA" id="ARBA00022630"/>
    </source>
</evidence>
<dbReference type="PROSITE" id="PS51257">
    <property type="entry name" value="PROKAR_LIPOPROTEIN"/>
    <property type="match status" value="1"/>
</dbReference>
<dbReference type="Pfam" id="PF00732">
    <property type="entry name" value="GMC_oxred_N"/>
    <property type="match status" value="1"/>
</dbReference>
<gene>
    <name evidence="9" type="ORF">EYW47_14595</name>
</gene>
<dbReference type="InterPro" id="IPR000172">
    <property type="entry name" value="GMC_OxRdtase_N"/>
</dbReference>
<dbReference type="GO" id="GO:0016874">
    <property type="term" value="F:ligase activity"/>
    <property type="evidence" value="ECO:0007669"/>
    <property type="project" value="UniProtKB-KW"/>
</dbReference>
<comment type="similarity">
    <text evidence="2 6">Belongs to the GMC oxidoreductase family.</text>
</comment>
<dbReference type="PANTHER" id="PTHR11552">
    <property type="entry name" value="GLUCOSE-METHANOL-CHOLINE GMC OXIDOREDUCTASE"/>
    <property type="match status" value="1"/>
</dbReference>
<feature type="binding site" evidence="5">
    <location>
        <position position="84"/>
    </location>
    <ligand>
        <name>FAD</name>
        <dbReference type="ChEBI" id="CHEBI:57692"/>
    </ligand>
</feature>
<dbReference type="Proteomes" id="UP000295722">
    <property type="component" value="Unassembled WGS sequence"/>
</dbReference>
<reference evidence="9 10" key="1">
    <citation type="submission" date="2019-03" db="EMBL/GenBank/DDBJ databases">
        <title>Paraburkholderia sp. 4M-K11, isolated from subtropical forest soil.</title>
        <authorList>
            <person name="Gao Z.-H."/>
            <person name="Qiu L.-H."/>
        </authorList>
    </citation>
    <scope>NUCLEOTIDE SEQUENCE [LARGE SCALE GENOMIC DNA]</scope>
    <source>
        <strain evidence="9 10">4M-K11</strain>
    </source>
</reference>
<comment type="caution">
    <text evidence="9">The sequence shown here is derived from an EMBL/GenBank/DDBJ whole genome shotgun (WGS) entry which is preliminary data.</text>
</comment>
<dbReference type="InterPro" id="IPR007867">
    <property type="entry name" value="GMC_OxRtase_C"/>
</dbReference>
<comment type="cofactor">
    <cofactor evidence="1 5">
        <name>FAD</name>
        <dbReference type="ChEBI" id="CHEBI:57692"/>
    </cofactor>
</comment>
<evidence type="ECO:0000259" key="8">
    <source>
        <dbReference type="PROSITE" id="PS00624"/>
    </source>
</evidence>
<proteinExistence type="inferred from homology"/>
<dbReference type="InterPro" id="IPR036188">
    <property type="entry name" value="FAD/NAD-bd_sf"/>
</dbReference>
<dbReference type="PANTHER" id="PTHR11552:SF147">
    <property type="entry name" value="CHOLINE DEHYDROGENASE, MITOCHONDRIAL"/>
    <property type="match status" value="1"/>
</dbReference>
<dbReference type="GO" id="GO:0050660">
    <property type="term" value="F:flavin adenine dinucleotide binding"/>
    <property type="evidence" value="ECO:0007669"/>
    <property type="project" value="InterPro"/>
</dbReference>
<name>A0A4R5M964_9BURK</name>
<dbReference type="GO" id="GO:0016614">
    <property type="term" value="F:oxidoreductase activity, acting on CH-OH group of donors"/>
    <property type="evidence" value="ECO:0007669"/>
    <property type="project" value="InterPro"/>
</dbReference>
<keyword evidence="4 5" id="KW-0274">FAD</keyword>
<dbReference type="OrthoDB" id="9785276at2"/>
<dbReference type="PROSITE" id="PS00624">
    <property type="entry name" value="GMC_OXRED_2"/>
    <property type="match status" value="1"/>
</dbReference>
<evidence type="ECO:0000313" key="9">
    <source>
        <dbReference type="EMBL" id="TDG23166.1"/>
    </source>
</evidence>
<dbReference type="PROSITE" id="PS00623">
    <property type="entry name" value="GMC_OXRED_1"/>
    <property type="match status" value="1"/>
</dbReference>
<dbReference type="SUPFAM" id="SSF51905">
    <property type="entry name" value="FAD/NAD(P)-binding domain"/>
    <property type="match status" value="1"/>
</dbReference>
<dbReference type="AlphaFoldDB" id="A0A4R5M964"/>
<sequence>MKTEDYDYIITGGGSAGCVLANRLSADPSVKVLLLEAGGMDRNPLFHMPAGFAKMTKGIGSWGWHTVPQKHMKDRVLRFTQAKVIGGGSSINAQIYTRGVPADYDEWETLGGAAGWGYRDVLPYFRRSENNQRFANAFHGYGGPLGVSNPISPLPICEAFFQAGQEMGMPFNPDFNGAEQEGLGYYQLTQLDARRSSAAVGFLQPVLNRPNLRVLLQAQALRVVVEGGRAVGLELVSGTDRTPVIVRARREVIVASGAIGSPKLLMQSGIGPADHLQAVGVRVVHDMQGVGSNLQDHLDLFVIAECTGDHTYDKYNKLHHAAWAGLQYLLLRKGPVASSLFETGGFWYAEGKGASTARSPDIQFHLGLGSGIEAGMAKLGNAGVTLNTAYLRPKSRGTVRLATGDPAAAPLIDPNYWCDPRDRDLALQGLRLAREIMSQPALKRYVQQEVLPGAKLRTDAELFDYACANAKTDHHPVGTCRMGPANDARSVVTPDLRVIGLDGLRVVDASVMPFIPSCNTNAPTIMIAEKAADHILGRIDTPAANGRQRGMPNVAAPTSY</sequence>
<keyword evidence="9" id="KW-0436">Ligase</keyword>
<dbReference type="Pfam" id="PF05199">
    <property type="entry name" value="GMC_oxred_C"/>
    <property type="match status" value="1"/>
</dbReference>
<evidence type="ECO:0000259" key="7">
    <source>
        <dbReference type="PROSITE" id="PS00623"/>
    </source>
</evidence>
<feature type="domain" description="Glucose-methanol-choline oxidoreductase N-terminal" evidence="7">
    <location>
        <begin position="82"/>
        <end position="105"/>
    </location>
</feature>
<evidence type="ECO:0000256" key="5">
    <source>
        <dbReference type="PIRSR" id="PIRSR000137-2"/>
    </source>
</evidence>